<dbReference type="EC" id="1.14.14.17" evidence="4 10"/>
<evidence type="ECO:0000256" key="7">
    <source>
        <dbReference type="ARBA" id="ARBA00022848"/>
    </source>
</evidence>
<protein>
    <recommendedName>
        <fullName evidence="4 10">Squalene monooxygenase</fullName>
        <ecNumber evidence="4 10">1.14.14.17</ecNumber>
    </recommendedName>
</protein>
<feature type="transmembrane region" description="Helical" evidence="10">
    <location>
        <begin position="496"/>
        <end position="519"/>
    </location>
</feature>
<comment type="cofactor">
    <cofactor evidence="1 10">
        <name>FAD</name>
        <dbReference type="ChEBI" id="CHEBI:57692"/>
    </cofactor>
</comment>
<dbReference type="InterPro" id="IPR036188">
    <property type="entry name" value="FAD/NAD-bd_sf"/>
</dbReference>
<evidence type="ECO:0000256" key="6">
    <source>
        <dbReference type="ARBA" id="ARBA00022827"/>
    </source>
</evidence>
<evidence type="ECO:0000256" key="3">
    <source>
        <dbReference type="ARBA" id="ARBA00008802"/>
    </source>
</evidence>
<dbReference type="InterPro" id="IPR013698">
    <property type="entry name" value="Squalene_epoxidase"/>
</dbReference>
<dbReference type="EMBL" id="MU157849">
    <property type="protein sequence ID" value="KAF9528978.1"/>
    <property type="molecule type" value="Genomic_DNA"/>
</dbReference>
<dbReference type="Gene3D" id="3.50.50.60">
    <property type="entry name" value="FAD/NAD(P)-binding domain"/>
    <property type="match status" value="1"/>
</dbReference>
<evidence type="ECO:0000313" key="12">
    <source>
        <dbReference type="EMBL" id="KAF9528978.1"/>
    </source>
</evidence>
<dbReference type="InterPro" id="IPR040125">
    <property type="entry name" value="Squalene_monox"/>
</dbReference>
<feature type="domain" description="Squalene epoxidase" evidence="11">
    <location>
        <begin position="162"/>
        <end position="430"/>
    </location>
</feature>
<keyword evidence="8 10" id="KW-0560">Oxidoreductase</keyword>
<evidence type="ECO:0000256" key="4">
    <source>
        <dbReference type="ARBA" id="ARBA00012312"/>
    </source>
</evidence>
<proteinExistence type="inferred from homology"/>
<accession>A0A9P6JQL8</accession>
<keyword evidence="10" id="KW-0812">Transmembrane</keyword>
<name>A0A9P6JQL8_9AGAR</name>
<dbReference type="GO" id="GO:0006696">
    <property type="term" value="P:ergosterol biosynthetic process"/>
    <property type="evidence" value="ECO:0007669"/>
    <property type="project" value="TreeGrafter"/>
</dbReference>
<keyword evidence="5 10" id="KW-0285">Flavoprotein</keyword>
<keyword evidence="10" id="KW-0256">Endoplasmic reticulum</keyword>
<gene>
    <name evidence="12" type="ORF">CPB83DRAFT_853546</name>
</gene>
<comment type="similarity">
    <text evidence="3 10">Belongs to the squalene monooxygenase family.</text>
</comment>
<evidence type="ECO:0000256" key="2">
    <source>
        <dbReference type="ARBA" id="ARBA00004154"/>
    </source>
</evidence>
<evidence type="ECO:0000256" key="1">
    <source>
        <dbReference type="ARBA" id="ARBA00001974"/>
    </source>
</evidence>
<evidence type="ECO:0000256" key="9">
    <source>
        <dbReference type="ARBA" id="ARBA00023136"/>
    </source>
</evidence>
<keyword evidence="6 10" id="KW-0274">FAD</keyword>
<comment type="subcellular location">
    <subcellularLocation>
        <location evidence="10">Endoplasmic reticulum membrane</location>
        <topology evidence="10">Multi-pass membrane protein</topology>
    </subcellularLocation>
    <subcellularLocation>
        <location evidence="2">Microsome membrane</location>
        <topology evidence="2">Multi-pass membrane protein</topology>
    </subcellularLocation>
</comment>
<dbReference type="SUPFAM" id="SSF51905">
    <property type="entry name" value="FAD/NAD(P)-binding domain"/>
    <property type="match status" value="1"/>
</dbReference>
<comment type="caution">
    <text evidence="12">The sequence shown here is derived from an EMBL/GenBank/DDBJ whole genome shotgun (WGS) entry which is preliminary data.</text>
</comment>
<keyword evidence="13" id="KW-1185">Reference proteome</keyword>
<organism evidence="12 13">
    <name type="scientific">Crepidotus variabilis</name>
    <dbReference type="NCBI Taxonomy" id="179855"/>
    <lineage>
        <taxon>Eukaryota</taxon>
        <taxon>Fungi</taxon>
        <taxon>Dikarya</taxon>
        <taxon>Basidiomycota</taxon>
        <taxon>Agaricomycotina</taxon>
        <taxon>Agaricomycetes</taxon>
        <taxon>Agaricomycetidae</taxon>
        <taxon>Agaricales</taxon>
        <taxon>Agaricineae</taxon>
        <taxon>Crepidotaceae</taxon>
        <taxon>Crepidotus</taxon>
    </lineage>
</organism>
<reference evidence="12" key="1">
    <citation type="submission" date="2020-11" db="EMBL/GenBank/DDBJ databases">
        <authorList>
            <consortium name="DOE Joint Genome Institute"/>
            <person name="Ahrendt S."/>
            <person name="Riley R."/>
            <person name="Andreopoulos W."/>
            <person name="Labutti K."/>
            <person name="Pangilinan J."/>
            <person name="Ruiz-Duenas F.J."/>
            <person name="Barrasa J.M."/>
            <person name="Sanchez-Garcia M."/>
            <person name="Camarero S."/>
            <person name="Miyauchi S."/>
            <person name="Serrano A."/>
            <person name="Linde D."/>
            <person name="Babiker R."/>
            <person name="Drula E."/>
            <person name="Ayuso-Fernandez I."/>
            <person name="Pacheco R."/>
            <person name="Padilla G."/>
            <person name="Ferreira P."/>
            <person name="Barriuso J."/>
            <person name="Kellner H."/>
            <person name="Castanera R."/>
            <person name="Alfaro M."/>
            <person name="Ramirez L."/>
            <person name="Pisabarro A.G."/>
            <person name="Kuo A."/>
            <person name="Tritt A."/>
            <person name="Lipzen A."/>
            <person name="He G."/>
            <person name="Yan M."/>
            <person name="Ng V."/>
            <person name="Cullen D."/>
            <person name="Martin F."/>
            <person name="Rosso M.-N."/>
            <person name="Henrissat B."/>
            <person name="Hibbett D."/>
            <person name="Martinez A.T."/>
            <person name="Grigoriev I.V."/>
        </authorList>
    </citation>
    <scope>NUCLEOTIDE SEQUENCE</scope>
    <source>
        <strain evidence="12">CBS 506.95</strain>
    </source>
</reference>
<dbReference type="AlphaFoldDB" id="A0A9P6JQL8"/>
<feature type="transmembrane region" description="Helical" evidence="10">
    <location>
        <begin position="450"/>
        <end position="475"/>
    </location>
</feature>
<dbReference type="PANTHER" id="PTHR10835">
    <property type="entry name" value="SQUALENE MONOOXYGENASE"/>
    <property type="match status" value="1"/>
</dbReference>
<dbReference type="GO" id="GO:0005789">
    <property type="term" value="C:endoplasmic reticulum membrane"/>
    <property type="evidence" value="ECO:0007669"/>
    <property type="project" value="UniProtKB-SubCell"/>
</dbReference>
<comment type="function">
    <text evidence="10">Catalyzes the stereospecific oxidation of squalene to (S)-2,3-epoxysqualene, and is considered to be a rate-limiting enzyme in steroid biosynthesis.</text>
</comment>
<dbReference type="Proteomes" id="UP000807306">
    <property type="component" value="Unassembled WGS sequence"/>
</dbReference>
<dbReference type="GO" id="GO:0004506">
    <property type="term" value="F:squalene monooxygenase activity"/>
    <property type="evidence" value="ECO:0007669"/>
    <property type="project" value="UniProtKB-UniRule"/>
</dbReference>
<keyword evidence="10" id="KW-1133">Transmembrane helix</keyword>
<comment type="catalytic activity">
    <reaction evidence="10">
        <text>squalene + reduced [NADPH--hemoprotein reductase] + O2 = (S)-2,3-epoxysqualene + oxidized [NADPH--hemoprotein reductase] + H2O + H(+)</text>
        <dbReference type="Rhea" id="RHEA:25282"/>
        <dbReference type="Rhea" id="RHEA-COMP:11964"/>
        <dbReference type="Rhea" id="RHEA-COMP:11965"/>
        <dbReference type="ChEBI" id="CHEBI:15377"/>
        <dbReference type="ChEBI" id="CHEBI:15378"/>
        <dbReference type="ChEBI" id="CHEBI:15379"/>
        <dbReference type="ChEBI" id="CHEBI:15440"/>
        <dbReference type="ChEBI" id="CHEBI:15441"/>
        <dbReference type="ChEBI" id="CHEBI:57618"/>
        <dbReference type="ChEBI" id="CHEBI:58210"/>
        <dbReference type="EC" id="1.14.14.17"/>
    </reaction>
</comment>
<evidence type="ECO:0000256" key="10">
    <source>
        <dbReference type="RuleBase" id="RU367121"/>
    </source>
</evidence>
<keyword evidence="9 10" id="KW-0472">Membrane</keyword>
<dbReference type="Pfam" id="PF08491">
    <property type="entry name" value="SE"/>
    <property type="match status" value="1"/>
</dbReference>
<sequence length="520" mass="56887">MPQNHYDVVIVGAGIAGSALANGLSTLPRSKPWRIALVERSLAEPDRIVGELLQPGGVIALKKLGLESCLEGIDAIPVRGYCVVENGKSVHIPYPGSHEGRSFHHGRFIMRLREAARRAKGVEVVEGTVNGLTEDDSGKVVGVRFTRKGGEGEADVKEELSADVTIVADGCFSNFRNTVMGSVAAKPTTKSHFFGAVLEDARLPIPNHGTVALVKGYGPVLLYQIAGHDTRILIDLKTPLPSDPKAEILTNIVPQLPASLHLPIQTALEKERLRKMPNSFLPPVEQGTKRSKKGAILIGDSWNMRHPLTGGGMTVALSDVVLLRKLLGSVDDLREWTEIQQTLHSWHWDRKPLASTVNILSVALYDLFGADDEELRVLRTGCFKYFECGGECINGPVSLLSGIAPDPMLLAYHFFYVAFYSIWVMFTHPAPISTSEDDDEKPVYVRPSLVQYPALFIKAVRVFWTACVVFGPLLWSEIRWWSSNDSTKKTQLPVSTLLSIAVLTAATVYSLPSLALLGVQ</sequence>
<evidence type="ECO:0000259" key="11">
    <source>
        <dbReference type="Pfam" id="PF08491"/>
    </source>
</evidence>
<dbReference type="PANTHER" id="PTHR10835:SF0">
    <property type="entry name" value="SQUALENE MONOOXYGENASE"/>
    <property type="match status" value="1"/>
</dbReference>
<evidence type="ECO:0000256" key="8">
    <source>
        <dbReference type="ARBA" id="ARBA00023002"/>
    </source>
</evidence>
<keyword evidence="7" id="KW-0492">Microsome</keyword>
<feature type="transmembrane region" description="Helical" evidence="10">
    <location>
        <begin position="409"/>
        <end position="430"/>
    </location>
</feature>
<dbReference type="OrthoDB" id="1678617at2759"/>
<dbReference type="PRINTS" id="PR00420">
    <property type="entry name" value="RNGMNOXGNASE"/>
</dbReference>
<dbReference type="GO" id="GO:0050660">
    <property type="term" value="F:flavin adenine dinucleotide binding"/>
    <property type="evidence" value="ECO:0007669"/>
    <property type="project" value="UniProtKB-UniRule"/>
</dbReference>
<evidence type="ECO:0000256" key="5">
    <source>
        <dbReference type="ARBA" id="ARBA00022630"/>
    </source>
</evidence>
<evidence type="ECO:0000313" key="13">
    <source>
        <dbReference type="Proteomes" id="UP000807306"/>
    </source>
</evidence>